<sequence length="215" mass="21502">MADRGRLDRHGCRGAGHRGDRARLRLPGVEDPALGTLGVHGRVVNRRVDGAGVGDRDLPDVARDLLGSLGARGWTLGVAESLTGGGVTAALVSVPGASTVLRAGIVAYATDLKARLLGVDDGLLAARGAVDPDVASQMAAGVRDVTGSDVGLATTGVAGPDPQDGHAPGLVFVAVCAPGVDQVRRIDLPGPRPDVIAGAASGVLKLAVQAISELS</sequence>
<dbReference type="InterPro" id="IPR008136">
    <property type="entry name" value="CinA_C"/>
</dbReference>
<reference evidence="2 3" key="1">
    <citation type="journal article" date="2021" name="Arch. Microbiol.">
        <title>Myceligenerans indicum sp. nov., an actinobacterium isolated from mangrove sediment of Sundarbans, India.</title>
        <authorList>
            <person name="Asha K."/>
            <person name="Bhadury P."/>
        </authorList>
    </citation>
    <scope>NUCLEOTIDE SEQUENCE [LARGE SCALE GENOMIC DNA]</scope>
    <source>
        <strain evidence="2 3">I2</strain>
    </source>
</reference>
<protein>
    <submittedName>
        <fullName evidence="2">CinA family protein</fullName>
    </submittedName>
</protein>
<keyword evidence="3" id="KW-1185">Reference proteome</keyword>
<dbReference type="SUPFAM" id="SSF142433">
    <property type="entry name" value="CinA-like"/>
    <property type="match status" value="1"/>
</dbReference>
<dbReference type="Pfam" id="PF02464">
    <property type="entry name" value="CinA"/>
    <property type="match status" value="1"/>
</dbReference>
<comment type="caution">
    <text evidence="2">The sequence shown here is derived from an EMBL/GenBank/DDBJ whole genome shotgun (WGS) entry which is preliminary data.</text>
</comment>
<dbReference type="NCBIfam" id="TIGR00199">
    <property type="entry name" value="PncC_domain"/>
    <property type="match status" value="1"/>
</dbReference>
<evidence type="ECO:0000313" key="2">
    <source>
        <dbReference type="EMBL" id="MBL0886518.1"/>
    </source>
</evidence>
<gene>
    <name evidence="2" type="ORF">HGK34_09580</name>
</gene>
<accession>A0ABS1LL11</accession>
<name>A0ABS1LL11_9MICO</name>
<feature type="domain" description="CinA C-terminal" evidence="1">
    <location>
        <begin position="62"/>
        <end position="208"/>
    </location>
</feature>
<proteinExistence type="predicted"/>
<organism evidence="2 3">
    <name type="scientific">Myceligenerans indicum</name>
    <dbReference type="NCBI Taxonomy" id="2593663"/>
    <lineage>
        <taxon>Bacteria</taxon>
        <taxon>Bacillati</taxon>
        <taxon>Actinomycetota</taxon>
        <taxon>Actinomycetes</taxon>
        <taxon>Micrococcales</taxon>
        <taxon>Promicromonosporaceae</taxon>
        <taxon>Myceligenerans</taxon>
    </lineage>
</organism>
<dbReference type="Proteomes" id="UP000675409">
    <property type="component" value="Unassembled WGS sequence"/>
</dbReference>
<dbReference type="Gene3D" id="3.90.950.20">
    <property type="entry name" value="CinA-like"/>
    <property type="match status" value="1"/>
</dbReference>
<evidence type="ECO:0000259" key="1">
    <source>
        <dbReference type="Pfam" id="PF02464"/>
    </source>
</evidence>
<evidence type="ECO:0000313" key="3">
    <source>
        <dbReference type="Proteomes" id="UP000675409"/>
    </source>
</evidence>
<dbReference type="EMBL" id="JABBYC010000012">
    <property type="protein sequence ID" value="MBL0886518.1"/>
    <property type="molecule type" value="Genomic_DNA"/>
</dbReference>
<dbReference type="InterPro" id="IPR036653">
    <property type="entry name" value="CinA-like_C"/>
</dbReference>